<gene>
    <name evidence="2" type="ORF">MYCIT1_LOCUS26967</name>
</gene>
<sequence>MKNQFALTVSTGIDIVQNRRIRRFSPALPERRRRAFHNLRTMPTVNITSKGGPLTVSYTISTPNSTFAKTITDGLPTIVFLHAVFVGKASFDAQFRDPRLRRFNLIALDLRGHGETVGDAKETYGVEEAADDVAKFLEALRLPPVHLMGVSLGAIIALEVAVRYPHRLQSLILNSCPSMEEPAAVAEGRFEIYALWANAFEGARHDGTVVDEEFLHDAVYGALQLNVNNADCPLVDQLTELSVKHALHNWDGAHLQFSRRVTVAPFVGRPRATVRGIACPVLLIHCEHDVAYPLEAAEEMRDAMEAAGVEVMLHEVPGAFALAHISDVDEINGLVYDMVLRRTREKNLPPAPTTVASPFAELLARHDKRDSADTDSASEGVL</sequence>
<evidence type="ECO:0000313" key="2">
    <source>
        <dbReference type="EMBL" id="CAK5277833.1"/>
    </source>
</evidence>
<evidence type="ECO:0000259" key="1">
    <source>
        <dbReference type="Pfam" id="PF00561"/>
    </source>
</evidence>
<dbReference type="InterPro" id="IPR050266">
    <property type="entry name" value="AB_hydrolase_sf"/>
</dbReference>
<dbReference type="InterPro" id="IPR000073">
    <property type="entry name" value="AB_hydrolase_1"/>
</dbReference>
<feature type="domain" description="AB hydrolase-1" evidence="1">
    <location>
        <begin position="76"/>
        <end position="306"/>
    </location>
</feature>
<dbReference type="Pfam" id="PF00561">
    <property type="entry name" value="Abhydrolase_1"/>
    <property type="match status" value="1"/>
</dbReference>
<protein>
    <recommendedName>
        <fullName evidence="1">AB hydrolase-1 domain-containing protein</fullName>
    </recommendedName>
</protein>
<dbReference type="PRINTS" id="PR00111">
    <property type="entry name" value="ABHYDROLASE"/>
</dbReference>
<dbReference type="GO" id="GO:0046464">
    <property type="term" value="P:acylglycerol catabolic process"/>
    <property type="evidence" value="ECO:0007669"/>
    <property type="project" value="TreeGrafter"/>
</dbReference>
<dbReference type="GO" id="GO:0047372">
    <property type="term" value="F:monoacylglycerol lipase activity"/>
    <property type="evidence" value="ECO:0007669"/>
    <property type="project" value="TreeGrafter"/>
</dbReference>
<dbReference type="Gene3D" id="3.40.50.1820">
    <property type="entry name" value="alpha/beta hydrolase"/>
    <property type="match status" value="1"/>
</dbReference>
<reference evidence="2" key="1">
    <citation type="submission" date="2023-11" db="EMBL/GenBank/DDBJ databases">
        <authorList>
            <person name="De Vega J J."/>
            <person name="De Vega J J."/>
        </authorList>
    </citation>
    <scope>NUCLEOTIDE SEQUENCE</scope>
</reference>
<name>A0AAD2HN77_9AGAR</name>
<dbReference type="PANTHER" id="PTHR43798">
    <property type="entry name" value="MONOACYLGLYCEROL LIPASE"/>
    <property type="match status" value="1"/>
</dbReference>
<dbReference type="PANTHER" id="PTHR43798:SF5">
    <property type="entry name" value="MONOACYLGLYCEROL LIPASE ABHD6"/>
    <property type="match status" value="1"/>
</dbReference>
<dbReference type="GO" id="GO:0016020">
    <property type="term" value="C:membrane"/>
    <property type="evidence" value="ECO:0007669"/>
    <property type="project" value="TreeGrafter"/>
</dbReference>
<evidence type="ECO:0000313" key="3">
    <source>
        <dbReference type="Proteomes" id="UP001295794"/>
    </source>
</evidence>
<dbReference type="Proteomes" id="UP001295794">
    <property type="component" value="Unassembled WGS sequence"/>
</dbReference>
<keyword evidence="3" id="KW-1185">Reference proteome</keyword>
<dbReference type="InterPro" id="IPR029058">
    <property type="entry name" value="AB_hydrolase_fold"/>
</dbReference>
<organism evidence="2 3">
    <name type="scientific">Mycena citricolor</name>
    <dbReference type="NCBI Taxonomy" id="2018698"/>
    <lineage>
        <taxon>Eukaryota</taxon>
        <taxon>Fungi</taxon>
        <taxon>Dikarya</taxon>
        <taxon>Basidiomycota</taxon>
        <taxon>Agaricomycotina</taxon>
        <taxon>Agaricomycetes</taxon>
        <taxon>Agaricomycetidae</taxon>
        <taxon>Agaricales</taxon>
        <taxon>Marasmiineae</taxon>
        <taxon>Mycenaceae</taxon>
        <taxon>Mycena</taxon>
    </lineage>
</organism>
<dbReference type="SUPFAM" id="SSF53474">
    <property type="entry name" value="alpha/beta-Hydrolases"/>
    <property type="match status" value="1"/>
</dbReference>
<comment type="caution">
    <text evidence="2">The sequence shown here is derived from an EMBL/GenBank/DDBJ whole genome shotgun (WGS) entry which is preliminary data.</text>
</comment>
<dbReference type="AlphaFoldDB" id="A0AAD2HN77"/>
<proteinExistence type="predicted"/>
<dbReference type="EMBL" id="CAVNYO010000421">
    <property type="protein sequence ID" value="CAK5277833.1"/>
    <property type="molecule type" value="Genomic_DNA"/>
</dbReference>
<accession>A0AAD2HN77</accession>